<keyword evidence="3" id="KW-1185">Reference proteome</keyword>
<sequence length="304" mass="32796">MTHELNSLVRQAAPLSDDEAVRPVRAETRQALLEQITATAAEAPAPRRRWRWSLGVPLVAAGACAVAAAALILPPGKAPAPDPSTSVRPGKFTASPVAALSFTRRERYIEVRIQDPAADPQRYRREFAAHGLKIDLSMVPASPSVAGSVVMRDGGEEIKEIREKGCYSGGGGDTCVRGLRVPVGFKGKATIAIGRPARPGEQYNSTNSAFTPGEALHCLDIRGLTVDAALERIKKRKVTATVFNYDSGGPQGYVNVGRDKIPGNWYVLDADPWAPGEVMFFVQKDRPNNKRGNELLFRNCPSKG</sequence>
<organism evidence="2 3">
    <name type="scientific">Actinomadura vinacea</name>
    <dbReference type="NCBI Taxonomy" id="115336"/>
    <lineage>
        <taxon>Bacteria</taxon>
        <taxon>Bacillati</taxon>
        <taxon>Actinomycetota</taxon>
        <taxon>Actinomycetes</taxon>
        <taxon>Streptosporangiales</taxon>
        <taxon>Thermomonosporaceae</taxon>
        <taxon>Actinomadura</taxon>
    </lineage>
</organism>
<evidence type="ECO:0000313" key="3">
    <source>
        <dbReference type="Proteomes" id="UP001501231"/>
    </source>
</evidence>
<keyword evidence="1" id="KW-1133">Transmembrane helix</keyword>
<proteinExistence type="predicted"/>
<accession>A0ABN3JIG1</accession>
<keyword evidence="1" id="KW-0812">Transmembrane</keyword>
<gene>
    <name evidence="2" type="ORF">GCM10010191_51220</name>
</gene>
<evidence type="ECO:0000313" key="2">
    <source>
        <dbReference type="EMBL" id="GAA2431250.1"/>
    </source>
</evidence>
<evidence type="ECO:0000256" key="1">
    <source>
        <dbReference type="SAM" id="Phobius"/>
    </source>
</evidence>
<dbReference type="EMBL" id="BAAARW010000020">
    <property type="protein sequence ID" value="GAA2431250.1"/>
    <property type="molecule type" value="Genomic_DNA"/>
</dbReference>
<reference evidence="2 3" key="1">
    <citation type="journal article" date="2019" name="Int. J. Syst. Evol. Microbiol.">
        <title>The Global Catalogue of Microorganisms (GCM) 10K type strain sequencing project: providing services to taxonomists for standard genome sequencing and annotation.</title>
        <authorList>
            <consortium name="The Broad Institute Genomics Platform"/>
            <consortium name="The Broad Institute Genome Sequencing Center for Infectious Disease"/>
            <person name="Wu L."/>
            <person name="Ma J."/>
        </authorList>
    </citation>
    <scope>NUCLEOTIDE SEQUENCE [LARGE SCALE GENOMIC DNA]</scope>
    <source>
        <strain evidence="2 3">JCM 3325</strain>
    </source>
</reference>
<comment type="caution">
    <text evidence="2">The sequence shown here is derived from an EMBL/GenBank/DDBJ whole genome shotgun (WGS) entry which is preliminary data.</text>
</comment>
<dbReference type="Proteomes" id="UP001501231">
    <property type="component" value="Unassembled WGS sequence"/>
</dbReference>
<name>A0ABN3JIG1_9ACTN</name>
<feature type="transmembrane region" description="Helical" evidence="1">
    <location>
        <begin position="54"/>
        <end position="73"/>
    </location>
</feature>
<keyword evidence="1" id="KW-0472">Membrane</keyword>
<dbReference type="RefSeq" id="WP_344592207.1">
    <property type="nucleotide sequence ID" value="NZ_BAAARW010000020.1"/>
</dbReference>
<protein>
    <submittedName>
        <fullName evidence="2">Uncharacterized protein</fullName>
    </submittedName>
</protein>